<dbReference type="EMBL" id="VFQF01000001">
    <property type="protein sequence ID" value="TQN48652.1"/>
    <property type="molecule type" value="Genomic_DNA"/>
</dbReference>
<name>A0A543PX47_9MICO</name>
<dbReference type="PANTHER" id="PTHR43245">
    <property type="entry name" value="BIFUNCTIONAL POLYMYXIN RESISTANCE PROTEIN ARNA"/>
    <property type="match status" value="1"/>
</dbReference>
<protein>
    <submittedName>
        <fullName evidence="2">UDP-glucose 4-epimerase</fullName>
    </submittedName>
</protein>
<dbReference type="PANTHER" id="PTHR43245:SF13">
    <property type="entry name" value="UDP-D-APIOSE_UDP-D-XYLOSE SYNTHASE 2"/>
    <property type="match status" value="1"/>
</dbReference>
<dbReference type="Pfam" id="PF01370">
    <property type="entry name" value="Epimerase"/>
    <property type="match status" value="1"/>
</dbReference>
<dbReference type="InterPro" id="IPR001509">
    <property type="entry name" value="Epimerase_deHydtase"/>
</dbReference>
<organism evidence="2 3">
    <name type="scientific">Humibacillus xanthopallidus</name>
    <dbReference type="NCBI Taxonomy" id="412689"/>
    <lineage>
        <taxon>Bacteria</taxon>
        <taxon>Bacillati</taxon>
        <taxon>Actinomycetota</taxon>
        <taxon>Actinomycetes</taxon>
        <taxon>Micrococcales</taxon>
        <taxon>Intrasporangiaceae</taxon>
        <taxon>Humibacillus</taxon>
    </lineage>
</organism>
<evidence type="ECO:0000313" key="2">
    <source>
        <dbReference type="EMBL" id="TQN48652.1"/>
    </source>
</evidence>
<sequence>MTVGQPPLTWVVGSGGLLGQHVVAALRGRAPVLDAPRVPWDDPEQAARVLADTARQLLAAAGEGPWQVIWCAGAGVTGSSVASFETEHRFLVTALEGLRGTAEQASRGVFFLASSAGGIYAGAGASPYDEFSPVRPLAPYGWAKLRAEQTVTDWAAGGASVVIGRIANLYGPGQNLDKPQGLVSQLCAAHLERRPSSIWVSLDTLRDYLYAPDCAQMVLDCLDRARSERAAPGVLGAAADEAPHVVTKILATQRAITIGAVIAELRRIFRRRPSIILGASPVSAMQSRDLSLRSRVWPELDRRTLTTFPAGVSATLQDLQVHLQQRGG</sequence>
<comment type="caution">
    <text evidence="2">The sequence shown here is derived from an EMBL/GenBank/DDBJ whole genome shotgun (WGS) entry which is preliminary data.</text>
</comment>
<reference evidence="2 3" key="1">
    <citation type="submission" date="2019-06" db="EMBL/GenBank/DDBJ databases">
        <title>Sequencing the genomes of 1000 actinobacteria strains.</title>
        <authorList>
            <person name="Klenk H.-P."/>
        </authorList>
    </citation>
    <scope>NUCLEOTIDE SEQUENCE [LARGE SCALE GENOMIC DNA]</scope>
    <source>
        <strain evidence="2 3">DSM 21776</strain>
    </source>
</reference>
<feature type="domain" description="NAD-dependent epimerase/dehydratase" evidence="1">
    <location>
        <begin position="11"/>
        <end position="227"/>
    </location>
</feature>
<dbReference type="Gene3D" id="3.40.50.720">
    <property type="entry name" value="NAD(P)-binding Rossmann-like Domain"/>
    <property type="match status" value="1"/>
</dbReference>
<evidence type="ECO:0000313" key="3">
    <source>
        <dbReference type="Proteomes" id="UP000320085"/>
    </source>
</evidence>
<dbReference type="OrthoDB" id="7770745at2"/>
<gene>
    <name evidence="2" type="ORF">FHX52_1794</name>
</gene>
<dbReference type="Proteomes" id="UP000320085">
    <property type="component" value="Unassembled WGS sequence"/>
</dbReference>
<proteinExistence type="predicted"/>
<evidence type="ECO:0000259" key="1">
    <source>
        <dbReference type="Pfam" id="PF01370"/>
    </source>
</evidence>
<accession>A0A543PX47</accession>
<dbReference type="AlphaFoldDB" id="A0A543PX47"/>
<dbReference type="InterPro" id="IPR050177">
    <property type="entry name" value="Lipid_A_modif_metabolic_enz"/>
</dbReference>
<dbReference type="InterPro" id="IPR036291">
    <property type="entry name" value="NAD(P)-bd_dom_sf"/>
</dbReference>
<dbReference type="RefSeq" id="WP_141821555.1">
    <property type="nucleotide sequence ID" value="NZ_BAAAQC010000006.1"/>
</dbReference>
<dbReference type="SUPFAM" id="SSF51735">
    <property type="entry name" value="NAD(P)-binding Rossmann-fold domains"/>
    <property type="match status" value="1"/>
</dbReference>